<organism evidence="1">
    <name type="scientific">freshwater metagenome</name>
    <dbReference type="NCBI Taxonomy" id="449393"/>
    <lineage>
        <taxon>unclassified sequences</taxon>
        <taxon>metagenomes</taxon>
        <taxon>ecological metagenomes</taxon>
    </lineage>
</organism>
<reference evidence="1" key="1">
    <citation type="submission" date="2020-05" db="EMBL/GenBank/DDBJ databases">
        <authorList>
            <person name="Chiriac C."/>
            <person name="Salcher M."/>
            <person name="Ghai R."/>
            <person name="Kavagutti S V."/>
        </authorList>
    </citation>
    <scope>NUCLEOTIDE SEQUENCE</scope>
</reference>
<gene>
    <name evidence="1" type="ORF">UFOPK3024_00556</name>
</gene>
<dbReference type="EMBL" id="CAFAAK010000098">
    <property type="protein sequence ID" value="CAB4800152.1"/>
    <property type="molecule type" value="Genomic_DNA"/>
</dbReference>
<dbReference type="AlphaFoldDB" id="A0A6J6XT54"/>
<proteinExistence type="predicted"/>
<evidence type="ECO:0000313" key="1">
    <source>
        <dbReference type="EMBL" id="CAB4800152.1"/>
    </source>
</evidence>
<sequence>MAQVVERQAGGDANRPIGTVFDIGLLFVVLVGNFSDDFFQNVLDSDQPGRATVFINDYREVNAGRLHLAQ</sequence>
<name>A0A6J6XT54_9ZZZZ</name>
<accession>A0A6J6XT54</accession>
<protein>
    <submittedName>
        <fullName evidence="1">Unannotated protein</fullName>
    </submittedName>
</protein>